<reference evidence="1" key="1">
    <citation type="submission" date="2020-07" db="EMBL/GenBank/DDBJ databases">
        <title>Clarias magur genome sequencing, assembly and annotation.</title>
        <authorList>
            <person name="Kushwaha B."/>
            <person name="Kumar R."/>
            <person name="Das P."/>
            <person name="Joshi C.G."/>
            <person name="Kumar D."/>
            <person name="Nagpure N.S."/>
            <person name="Pandey M."/>
            <person name="Agarwal S."/>
            <person name="Srivastava S."/>
            <person name="Singh M."/>
            <person name="Sahoo L."/>
            <person name="Jayasankar P."/>
            <person name="Meher P.K."/>
            <person name="Koringa P.G."/>
            <person name="Iquebal M.A."/>
            <person name="Das S.P."/>
            <person name="Bit A."/>
            <person name="Patnaik S."/>
            <person name="Patel N."/>
            <person name="Shah T.M."/>
            <person name="Hinsu A."/>
            <person name="Jena J.K."/>
        </authorList>
    </citation>
    <scope>NUCLEOTIDE SEQUENCE</scope>
    <source>
        <strain evidence="1">CIFAMagur01</strain>
        <tissue evidence="1">Testis</tissue>
    </source>
</reference>
<sequence length="238" mass="27484">LELQKLIEESSSYIKAGGSICTYQFKRTCVLDSLLVAIHVTFLTFTNIRDLFNSEEFFKNLLNFVTGKKYDLARVKCAWQLKHVRFDHTHKEIDYYGSVQDHLDLFDKLVCAKMTPDQEIENYSAIHDEILSGFNTFACIKALGDPADPALILGYCLCTEPLLHVIDKKNRIFQLQFLLLGKGEHMTMCFRLSPNEWLHYDNDPAKPSFQSFSLDNIKNDVICWSGYINMSQALEYKL</sequence>
<feature type="non-terminal residue" evidence="1">
    <location>
        <position position="238"/>
    </location>
</feature>
<organism evidence="1 2">
    <name type="scientific">Clarias magur</name>
    <name type="common">Asian catfish</name>
    <name type="synonym">Macropteronotus magur</name>
    <dbReference type="NCBI Taxonomy" id="1594786"/>
    <lineage>
        <taxon>Eukaryota</taxon>
        <taxon>Metazoa</taxon>
        <taxon>Chordata</taxon>
        <taxon>Craniata</taxon>
        <taxon>Vertebrata</taxon>
        <taxon>Euteleostomi</taxon>
        <taxon>Actinopterygii</taxon>
        <taxon>Neopterygii</taxon>
        <taxon>Teleostei</taxon>
        <taxon>Ostariophysi</taxon>
        <taxon>Siluriformes</taxon>
        <taxon>Clariidae</taxon>
        <taxon>Clarias</taxon>
    </lineage>
</organism>
<evidence type="ECO:0000313" key="2">
    <source>
        <dbReference type="Proteomes" id="UP000727407"/>
    </source>
</evidence>
<keyword evidence="2" id="KW-1185">Reference proteome</keyword>
<protein>
    <submittedName>
        <fullName evidence="1">Uncharacterized protein</fullName>
    </submittedName>
</protein>
<dbReference type="OrthoDB" id="8770287at2759"/>
<evidence type="ECO:0000313" key="1">
    <source>
        <dbReference type="EMBL" id="KAF5893760.1"/>
    </source>
</evidence>
<gene>
    <name evidence="1" type="ORF">DAT39_016543</name>
</gene>
<proteinExistence type="predicted"/>
<accession>A0A8J4XC33</accession>
<comment type="caution">
    <text evidence="1">The sequence shown here is derived from an EMBL/GenBank/DDBJ whole genome shotgun (WGS) entry which is preliminary data.</text>
</comment>
<feature type="non-terminal residue" evidence="1">
    <location>
        <position position="1"/>
    </location>
</feature>
<name>A0A8J4XC33_CLAMG</name>
<dbReference type="Proteomes" id="UP000727407">
    <property type="component" value="Unassembled WGS sequence"/>
</dbReference>
<dbReference type="EMBL" id="QNUK01000414">
    <property type="protein sequence ID" value="KAF5893760.1"/>
    <property type="molecule type" value="Genomic_DNA"/>
</dbReference>
<dbReference type="AlphaFoldDB" id="A0A8J4XC33"/>